<reference evidence="5 6" key="1">
    <citation type="submission" date="2018-04" db="EMBL/GenBank/DDBJ databases">
        <title>Genomic Encyclopedia of Type Strains, Phase IV (KMG-IV): sequencing the most valuable type-strain genomes for metagenomic binning, comparative biology and taxonomic classification.</title>
        <authorList>
            <person name="Goeker M."/>
        </authorList>
    </citation>
    <scope>NUCLEOTIDE SEQUENCE [LARGE SCALE GENOMIC DNA]</scope>
    <source>
        <strain evidence="5 6">DSM 10065</strain>
    </source>
</reference>
<accession>A0A2U1CQA8</accession>
<dbReference type="Proteomes" id="UP000246145">
    <property type="component" value="Unassembled WGS sequence"/>
</dbReference>
<evidence type="ECO:0000313" key="5">
    <source>
        <dbReference type="EMBL" id="PVY68082.1"/>
    </source>
</evidence>
<dbReference type="GO" id="GO:0046872">
    <property type="term" value="F:metal ion binding"/>
    <property type="evidence" value="ECO:0007669"/>
    <property type="project" value="UniProtKB-KW"/>
</dbReference>
<protein>
    <submittedName>
        <fullName evidence="5">2-keto-4-pentenoate hydratase/2-oxohepta-3-ene-1,7-dioic acid hydratase in catechol pathway</fullName>
    </submittedName>
</protein>
<evidence type="ECO:0000256" key="3">
    <source>
        <dbReference type="ARBA" id="ARBA00022723"/>
    </source>
</evidence>
<keyword evidence="3" id="KW-0479">Metal-binding</keyword>
<proteinExistence type="inferred from homology"/>
<dbReference type="InterPro" id="IPR051121">
    <property type="entry name" value="FAH"/>
</dbReference>
<dbReference type="AlphaFoldDB" id="A0A2U1CQA8"/>
<evidence type="ECO:0000259" key="4">
    <source>
        <dbReference type="Pfam" id="PF01557"/>
    </source>
</evidence>
<dbReference type="OrthoDB" id="8582489at2"/>
<dbReference type="PANTHER" id="PTHR42796:SF4">
    <property type="entry name" value="FUMARYLACETOACETATE HYDROLASE DOMAIN-CONTAINING PROTEIN 2A"/>
    <property type="match status" value="1"/>
</dbReference>
<dbReference type="InterPro" id="IPR011234">
    <property type="entry name" value="Fumarylacetoacetase-like_C"/>
</dbReference>
<comment type="similarity">
    <text evidence="2">Belongs to the FAH family.</text>
</comment>
<organism evidence="5 6">
    <name type="scientific">Pusillimonas noertemannii</name>
    <dbReference type="NCBI Taxonomy" id="305977"/>
    <lineage>
        <taxon>Bacteria</taxon>
        <taxon>Pseudomonadati</taxon>
        <taxon>Pseudomonadota</taxon>
        <taxon>Betaproteobacteria</taxon>
        <taxon>Burkholderiales</taxon>
        <taxon>Alcaligenaceae</taxon>
        <taxon>Pusillimonas</taxon>
    </lineage>
</organism>
<sequence>MKLCRFDDDRLGVIEGDQVLDITTALDVIPASTYPLPRHDPLIAHLDEVCARARQLMPDAPRKKIDQVKLLSPVANPGKLVAAPVNYLKHLEEARADSEIHHNSQVIEIQRIGLFLKATSSLIGASQPVSVRHHDRRNDHEIELAIIIGKPGTGIKKQDAWDHIAAYTIGLDMTVRGPEERSLRKSVDSYSVLGPWMVTADEMGDATNLDFQLTVNGETRQKANTRDLVLNIPELVEYASSFYTLHPGDVIYTGTPEGVGPVKPGDTIVAEFEKIGRMQVAVTSA</sequence>
<dbReference type="GO" id="GO:0044281">
    <property type="term" value="P:small molecule metabolic process"/>
    <property type="evidence" value="ECO:0007669"/>
    <property type="project" value="UniProtKB-ARBA"/>
</dbReference>
<dbReference type="PANTHER" id="PTHR42796">
    <property type="entry name" value="FUMARYLACETOACETATE HYDROLASE DOMAIN-CONTAINING PROTEIN 2A-RELATED"/>
    <property type="match status" value="1"/>
</dbReference>
<comment type="cofactor">
    <cofactor evidence="1">
        <name>Mg(2+)</name>
        <dbReference type="ChEBI" id="CHEBI:18420"/>
    </cofactor>
</comment>
<dbReference type="GO" id="GO:0003824">
    <property type="term" value="F:catalytic activity"/>
    <property type="evidence" value="ECO:0007669"/>
    <property type="project" value="InterPro"/>
</dbReference>
<dbReference type="SUPFAM" id="SSF56529">
    <property type="entry name" value="FAH"/>
    <property type="match status" value="1"/>
</dbReference>
<evidence type="ECO:0000256" key="1">
    <source>
        <dbReference type="ARBA" id="ARBA00001946"/>
    </source>
</evidence>
<dbReference type="InterPro" id="IPR036663">
    <property type="entry name" value="Fumarylacetoacetase_C_sf"/>
</dbReference>
<gene>
    <name evidence="5" type="ORF">C7440_0470</name>
</gene>
<comment type="caution">
    <text evidence="5">The sequence shown here is derived from an EMBL/GenBank/DDBJ whole genome shotgun (WGS) entry which is preliminary data.</text>
</comment>
<evidence type="ECO:0000313" key="6">
    <source>
        <dbReference type="Proteomes" id="UP000246145"/>
    </source>
</evidence>
<feature type="domain" description="Fumarylacetoacetase-like C-terminal" evidence="4">
    <location>
        <begin position="80"/>
        <end position="282"/>
    </location>
</feature>
<dbReference type="EMBL" id="QEKO01000001">
    <property type="protein sequence ID" value="PVY68082.1"/>
    <property type="molecule type" value="Genomic_DNA"/>
</dbReference>
<dbReference type="RefSeq" id="WP_116517333.1">
    <property type="nucleotide sequence ID" value="NZ_JACCEX010000001.1"/>
</dbReference>
<dbReference type="Pfam" id="PF01557">
    <property type="entry name" value="FAA_hydrolase"/>
    <property type="match status" value="1"/>
</dbReference>
<name>A0A2U1CQA8_9BURK</name>
<keyword evidence="6" id="KW-1185">Reference proteome</keyword>
<dbReference type="STRING" id="1231391.GCA_000308195_01280"/>
<dbReference type="Gene3D" id="3.90.850.10">
    <property type="entry name" value="Fumarylacetoacetase-like, C-terminal domain"/>
    <property type="match status" value="1"/>
</dbReference>
<evidence type="ECO:0000256" key="2">
    <source>
        <dbReference type="ARBA" id="ARBA00010211"/>
    </source>
</evidence>